<comment type="caution">
    <text evidence="1">The sequence shown here is derived from an EMBL/GenBank/DDBJ whole genome shotgun (WGS) entry which is preliminary data.</text>
</comment>
<gene>
    <name evidence="1" type="ORF">APZ42_012261</name>
</gene>
<dbReference type="EMBL" id="LRGB01000084">
    <property type="protein sequence ID" value="KZS21115.1"/>
    <property type="molecule type" value="Genomic_DNA"/>
</dbReference>
<sequence>MSQKMNIFFFVLFFERRGSLFIPNKFSKECFRQKSCRQMPTAKWPPFFFPPPRKKRILSL</sequence>
<keyword evidence="2" id="KW-1185">Reference proteome</keyword>
<evidence type="ECO:0000313" key="2">
    <source>
        <dbReference type="Proteomes" id="UP000076858"/>
    </source>
</evidence>
<protein>
    <submittedName>
        <fullName evidence="1">Uncharacterized protein</fullName>
    </submittedName>
</protein>
<accession>A0A162S9K2</accession>
<reference evidence="1 2" key="1">
    <citation type="submission" date="2016-03" db="EMBL/GenBank/DDBJ databases">
        <title>EvidentialGene: Evidence-directed Construction of Genes on Genomes.</title>
        <authorList>
            <person name="Gilbert D.G."/>
            <person name="Choi J.-H."/>
            <person name="Mockaitis K."/>
            <person name="Colbourne J."/>
            <person name="Pfrender M."/>
        </authorList>
    </citation>
    <scope>NUCLEOTIDE SEQUENCE [LARGE SCALE GENOMIC DNA]</scope>
    <source>
        <strain evidence="1 2">Xinb3</strain>
        <tissue evidence="1">Complete organism</tissue>
    </source>
</reference>
<name>A0A162S9K2_9CRUS</name>
<evidence type="ECO:0000313" key="1">
    <source>
        <dbReference type="EMBL" id="KZS21115.1"/>
    </source>
</evidence>
<dbReference type="AlphaFoldDB" id="A0A162S9K2"/>
<dbReference type="Proteomes" id="UP000076858">
    <property type="component" value="Unassembled WGS sequence"/>
</dbReference>
<proteinExistence type="predicted"/>
<organism evidence="1 2">
    <name type="scientific">Daphnia magna</name>
    <dbReference type="NCBI Taxonomy" id="35525"/>
    <lineage>
        <taxon>Eukaryota</taxon>
        <taxon>Metazoa</taxon>
        <taxon>Ecdysozoa</taxon>
        <taxon>Arthropoda</taxon>
        <taxon>Crustacea</taxon>
        <taxon>Branchiopoda</taxon>
        <taxon>Diplostraca</taxon>
        <taxon>Cladocera</taxon>
        <taxon>Anomopoda</taxon>
        <taxon>Daphniidae</taxon>
        <taxon>Daphnia</taxon>
    </lineage>
</organism>